<keyword evidence="3" id="KW-1185">Reference proteome</keyword>
<geneLocation type="plasmid" evidence="3">
    <name>Tros</name>
</geneLocation>
<organism evidence="2 3">
    <name type="scientific">Thermomicrobium roseum (strain ATCC 27502 / DSM 5159 / P-2)</name>
    <dbReference type="NCBI Taxonomy" id="309801"/>
    <lineage>
        <taxon>Bacteria</taxon>
        <taxon>Pseudomonadati</taxon>
        <taxon>Thermomicrobiota</taxon>
        <taxon>Thermomicrobia</taxon>
        <taxon>Thermomicrobiales</taxon>
        <taxon>Thermomicrobiaceae</taxon>
        <taxon>Thermomicrobium</taxon>
    </lineage>
</organism>
<keyword evidence="1" id="KW-1133">Transmembrane helix</keyword>
<sequence length="79" mass="8821">MEARWHASPHELAFPMGGMTVLVLWCPVAGVLLAWLWRHVLAVRLFALGTREPVLCVRPRAPDPFPNAPSLFASCCLRN</sequence>
<name>B9L363_THERP</name>
<dbReference type="EMBL" id="CP001276">
    <property type="protein sequence ID" value="ACM06609.1"/>
    <property type="molecule type" value="Genomic_DNA"/>
</dbReference>
<proteinExistence type="predicted"/>
<accession>B9L363</accession>
<evidence type="ECO:0000256" key="1">
    <source>
        <dbReference type="SAM" id="Phobius"/>
    </source>
</evidence>
<dbReference type="AlphaFoldDB" id="B9L363"/>
<dbReference type="KEGG" id="tro:trd_A0227"/>
<feature type="transmembrane region" description="Helical" evidence="1">
    <location>
        <begin position="12"/>
        <end position="37"/>
    </location>
</feature>
<keyword evidence="1" id="KW-0472">Membrane</keyword>
<keyword evidence="1" id="KW-0812">Transmembrane</keyword>
<protein>
    <submittedName>
        <fullName evidence="2">Uncharacterized protein</fullName>
    </submittedName>
</protein>
<dbReference type="Proteomes" id="UP000000447">
    <property type="component" value="Plasmid unnamed"/>
</dbReference>
<dbReference type="HOGENOM" id="CLU_2604910_0_0_0"/>
<evidence type="ECO:0000313" key="3">
    <source>
        <dbReference type="Proteomes" id="UP000000447"/>
    </source>
</evidence>
<evidence type="ECO:0000313" key="2">
    <source>
        <dbReference type="EMBL" id="ACM06609.1"/>
    </source>
</evidence>
<gene>
    <name evidence="2" type="ordered locus">trd_A0227</name>
</gene>
<reference evidence="2 3" key="1">
    <citation type="journal article" date="2009" name="PLoS ONE">
        <title>Complete genome sequence of the aerobic CO-oxidizing thermophile Thermomicrobium roseum.</title>
        <authorList>
            <person name="Wu D."/>
            <person name="Raymond J."/>
            <person name="Wu M."/>
            <person name="Chatterji S."/>
            <person name="Ren Q."/>
            <person name="Graham J.E."/>
            <person name="Bryant D.A."/>
            <person name="Robb F."/>
            <person name="Colman A."/>
            <person name="Tallon L.J."/>
            <person name="Badger J.H."/>
            <person name="Madupu R."/>
            <person name="Ward N.L."/>
            <person name="Eisen J.A."/>
        </authorList>
    </citation>
    <scope>NUCLEOTIDE SEQUENCE [LARGE SCALE GENOMIC DNA]</scope>
    <source>
        <strain evidence="3">ATCC 27502 / DSM 5159 / P-2</strain>
        <plasmid evidence="2">unnamed</plasmid>
    </source>
</reference>
<keyword evidence="2" id="KW-0614">Plasmid</keyword>